<accession>A0A4Q1JQL4</accession>
<dbReference type="OrthoDB" id="572089at2"/>
<proteinExistence type="predicted"/>
<gene>
    <name evidence="2" type="ORF">EO244_02775</name>
</gene>
<evidence type="ECO:0000313" key="3">
    <source>
        <dbReference type="Proteomes" id="UP000289703"/>
    </source>
</evidence>
<dbReference type="AlphaFoldDB" id="A0A4Q1JQL4"/>
<name>A0A4Q1JQL4_9BACT</name>
<dbReference type="EMBL" id="SAXA01000002">
    <property type="protein sequence ID" value="RXQ96571.1"/>
    <property type="molecule type" value="Genomic_DNA"/>
</dbReference>
<feature type="signal peptide" evidence="1">
    <location>
        <begin position="1"/>
        <end position="19"/>
    </location>
</feature>
<keyword evidence="1" id="KW-0732">Signal</keyword>
<keyword evidence="3" id="KW-1185">Reference proteome</keyword>
<reference evidence="2 3" key="1">
    <citation type="submission" date="2019-01" db="EMBL/GenBank/DDBJ databases">
        <title>Ancylomarina salipaludis sp. nov., isolated from a salt marsh.</title>
        <authorList>
            <person name="Yoon J.-H."/>
        </authorList>
    </citation>
    <scope>NUCLEOTIDE SEQUENCE [LARGE SCALE GENOMIC DNA]</scope>
    <source>
        <strain evidence="2 3">SHSM-M15</strain>
    </source>
</reference>
<protein>
    <submittedName>
        <fullName evidence="2">Uncharacterized protein</fullName>
    </submittedName>
</protein>
<evidence type="ECO:0000313" key="2">
    <source>
        <dbReference type="EMBL" id="RXQ96571.1"/>
    </source>
</evidence>
<evidence type="ECO:0000256" key="1">
    <source>
        <dbReference type="SAM" id="SignalP"/>
    </source>
</evidence>
<dbReference type="Proteomes" id="UP000289703">
    <property type="component" value="Unassembled WGS sequence"/>
</dbReference>
<feature type="chain" id="PRO_5020752898" evidence="1">
    <location>
        <begin position="20"/>
        <end position="245"/>
    </location>
</feature>
<sequence length="245" mass="26894">MKQIILVTLVSFITVQIFACDKCKNYNNNDFQIKNVSVKHETAIAATIWEMTVKGIAGKTTPTPVGQLNGAPVLGYVFPTSLKPTDVGFSETAGIVALALTSHPDFDDTPLWDENADQNYTNDGIIWHPHWVVLTEDKRVEGGLAVKQYNPKDTQVVLPATNPGMPMYMDSPGFKVITSGNTIRVIVPDYRMNNKINFSYDGVAAFMQVNTDGEGDHGSEDKPMLGVYKVYSVASGDLSLPYKVK</sequence>
<organism evidence="2 3">
    <name type="scientific">Ancylomarina salipaludis</name>
    <dbReference type="NCBI Taxonomy" id="2501299"/>
    <lineage>
        <taxon>Bacteria</taxon>
        <taxon>Pseudomonadati</taxon>
        <taxon>Bacteroidota</taxon>
        <taxon>Bacteroidia</taxon>
        <taxon>Marinilabiliales</taxon>
        <taxon>Marinifilaceae</taxon>
        <taxon>Ancylomarina</taxon>
    </lineage>
</organism>
<comment type="caution">
    <text evidence="2">The sequence shown here is derived from an EMBL/GenBank/DDBJ whole genome shotgun (WGS) entry which is preliminary data.</text>
</comment>